<dbReference type="EMBL" id="JAVRJZ010000019">
    <property type="protein sequence ID" value="KAK2706902.1"/>
    <property type="molecule type" value="Genomic_DNA"/>
</dbReference>
<dbReference type="GO" id="GO:0006660">
    <property type="term" value="P:phosphatidylserine catabolic process"/>
    <property type="evidence" value="ECO:0007669"/>
    <property type="project" value="TreeGrafter"/>
</dbReference>
<proteinExistence type="predicted"/>
<feature type="transmembrane region" description="Helical" evidence="1">
    <location>
        <begin position="24"/>
        <end position="47"/>
    </location>
</feature>
<dbReference type="InterPro" id="IPR000073">
    <property type="entry name" value="AB_hydrolase_1"/>
</dbReference>
<gene>
    <name evidence="3" type="ORF">QYM36_014815</name>
</gene>
<comment type="caution">
    <text evidence="3">The sequence shown here is derived from an EMBL/GenBank/DDBJ whole genome shotgun (WGS) entry which is preliminary data.</text>
</comment>
<dbReference type="EMBL" id="JAVRJZ010000019">
    <property type="protein sequence ID" value="KAK2706907.1"/>
    <property type="molecule type" value="Genomic_DNA"/>
</dbReference>
<keyword evidence="1" id="KW-1133">Transmembrane helix</keyword>
<accession>A0AA88KWS2</accession>
<dbReference type="Pfam" id="PF00561">
    <property type="entry name" value="Abhydrolase_1"/>
    <property type="match status" value="1"/>
</dbReference>
<evidence type="ECO:0000313" key="3">
    <source>
        <dbReference type="EMBL" id="KAK2706902.1"/>
    </source>
</evidence>
<dbReference type="PANTHER" id="PTHR12277:SF194">
    <property type="entry name" value="FI04476P"/>
    <property type="match status" value="1"/>
</dbReference>
<keyword evidence="1" id="KW-0812">Transmembrane</keyword>
<dbReference type="GO" id="GO:0005789">
    <property type="term" value="C:endoplasmic reticulum membrane"/>
    <property type="evidence" value="ECO:0007669"/>
    <property type="project" value="TreeGrafter"/>
</dbReference>
<dbReference type="EMBL" id="JAVRJZ010000019">
    <property type="protein sequence ID" value="KAK2706903.1"/>
    <property type="molecule type" value="Genomic_DNA"/>
</dbReference>
<dbReference type="AlphaFoldDB" id="A0AA88KWS2"/>
<dbReference type="GO" id="GO:0052651">
    <property type="term" value="P:monoacylglycerol catabolic process"/>
    <property type="evidence" value="ECO:0007669"/>
    <property type="project" value="TreeGrafter"/>
</dbReference>
<dbReference type="Gene3D" id="3.40.50.1820">
    <property type="entry name" value="alpha/beta hydrolase"/>
    <property type="match status" value="1"/>
</dbReference>
<evidence type="ECO:0000256" key="1">
    <source>
        <dbReference type="SAM" id="Phobius"/>
    </source>
</evidence>
<protein>
    <recommendedName>
        <fullName evidence="2">AB hydrolase-1 domain-containing protein</fullName>
    </recommendedName>
</protein>
<evidence type="ECO:0000259" key="2">
    <source>
        <dbReference type="Pfam" id="PF00561"/>
    </source>
</evidence>
<dbReference type="Proteomes" id="UP001187531">
    <property type="component" value="Unassembled WGS sequence"/>
</dbReference>
<name>A0AA88KWS2_ARTSF</name>
<sequence length="354" mass="40599">MYREYKYFFRSMKFRGLFRSPKRFLVSIMRFVGVILFLIYIVVPLAIRFSATVQRHLIFLPFLRYPYDIDLTKPADLGIEGAVSLRIPTESKMELGAWYIPPKTLASKKFEDFPLDSGHPVFVYLHGNSGSRANGHRIELYKLLQELDYHIITFDYRGYADSSPVPITEDTVVTDSHNVIRFVEEKKGGPSLFIWGHSLGTGVGSRVAAEMCQASRCPKGLILESPFNNLRDEIRFHPFTYIYRYMPFFEYFFLDGMPSGGMSFTSDTHIADIMSPVMILHAEDDAVVPFHLGKKLFESASQSKHFRSSELLKFVGFESKHQYGHKFICRAPQLSQLVKDFVNLAIIEPAVKSV</sequence>
<dbReference type="SUPFAM" id="SSF53474">
    <property type="entry name" value="alpha/beta-Hydrolases"/>
    <property type="match status" value="1"/>
</dbReference>
<feature type="domain" description="AB hydrolase-1" evidence="2">
    <location>
        <begin position="120"/>
        <end position="227"/>
    </location>
</feature>
<dbReference type="InterPro" id="IPR029058">
    <property type="entry name" value="AB_hydrolase_fold"/>
</dbReference>
<evidence type="ECO:0000313" key="4">
    <source>
        <dbReference type="Proteomes" id="UP001187531"/>
    </source>
</evidence>
<dbReference type="GO" id="GO:0047372">
    <property type="term" value="F:monoacylglycerol lipase activity"/>
    <property type="evidence" value="ECO:0007669"/>
    <property type="project" value="TreeGrafter"/>
</dbReference>
<reference evidence="3" key="1">
    <citation type="submission" date="2023-07" db="EMBL/GenBank/DDBJ databases">
        <title>Chromosome-level genome assembly of Artemia franciscana.</title>
        <authorList>
            <person name="Jo E."/>
        </authorList>
    </citation>
    <scope>NUCLEOTIDE SEQUENCE</scope>
    <source>
        <tissue evidence="3">Whole body</tissue>
    </source>
</reference>
<keyword evidence="1" id="KW-0472">Membrane</keyword>
<dbReference type="PANTHER" id="PTHR12277">
    <property type="entry name" value="ALPHA/BETA HYDROLASE DOMAIN-CONTAINING PROTEIN"/>
    <property type="match status" value="1"/>
</dbReference>
<dbReference type="GO" id="GO:0004622">
    <property type="term" value="F:phosphatidylcholine lysophospholipase activity"/>
    <property type="evidence" value="ECO:0007669"/>
    <property type="project" value="TreeGrafter"/>
</dbReference>
<keyword evidence="4" id="KW-1185">Reference proteome</keyword>
<organism evidence="3 4">
    <name type="scientific">Artemia franciscana</name>
    <name type="common">Brine shrimp</name>
    <name type="synonym">Artemia sanfranciscana</name>
    <dbReference type="NCBI Taxonomy" id="6661"/>
    <lineage>
        <taxon>Eukaryota</taxon>
        <taxon>Metazoa</taxon>
        <taxon>Ecdysozoa</taxon>
        <taxon>Arthropoda</taxon>
        <taxon>Crustacea</taxon>
        <taxon>Branchiopoda</taxon>
        <taxon>Anostraca</taxon>
        <taxon>Artemiidae</taxon>
        <taxon>Artemia</taxon>
    </lineage>
</organism>